<comment type="caution">
    <text evidence="1">The sequence shown here is derived from an EMBL/GenBank/DDBJ whole genome shotgun (WGS) entry which is preliminary data.</text>
</comment>
<dbReference type="Pfam" id="PF01159">
    <property type="entry name" value="Ribosomal_L6e"/>
    <property type="match status" value="1"/>
</dbReference>
<keyword evidence="2" id="KW-1185">Reference proteome</keyword>
<feature type="non-terminal residue" evidence="1">
    <location>
        <position position="1"/>
    </location>
</feature>
<keyword evidence="1" id="KW-0687">Ribonucleoprotein</keyword>
<gene>
    <name evidence="1" type="ORF">AV274_6547</name>
</gene>
<dbReference type="OrthoDB" id="2436667at2759"/>
<dbReference type="GO" id="GO:0022625">
    <property type="term" value="C:cytosolic large ribosomal subunit"/>
    <property type="evidence" value="ECO:0007669"/>
    <property type="project" value="TreeGrafter"/>
</dbReference>
<proteinExistence type="predicted"/>
<dbReference type="PANTHER" id="PTHR10715">
    <property type="entry name" value="60S RIBOSOMAL PROTEIN L6"/>
    <property type="match status" value="1"/>
</dbReference>
<dbReference type="STRING" id="478820.A0A196S3Q9"/>
<dbReference type="Proteomes" id="UP000078348">
    <property type="component" value="Unassembled WGS sequence"/>
</dbReference>
<dbReference type="EMBL" id="LXWW01000579">
    <property type="protein sequence ID" value="OAO11795.1"/>
    <property type="molecule type" value="Genomic_DNA"/>
</dbReference>
<keyword evidence="1" id="KW-0689">Ribosomal protein</keyword>
<protein>
    <submittedName>
        <fullName evidence="1">RL6, ribosomal protein 6</fullName>
    </submittedName>
</protein>
<accession>A0A196S3Q9</accession>
<dbReference type="GO" id="GO:0000027">
    <property type="term" value="P:ribosomal large subunit assembly"/>
    <property type="evidence" value="ECO:0007669"/>
    <property type="project" value="TreeGrafter"/>
</dbReference>
<sequence>AYFKAPAVQAPELFTKEYKPVVSEERKANQEAVDAELMKCVEKVPMLKEYLHERFTLRKGERPHDMKF</sequence>
<dbReference type="InterPro" id="IPR000915">
    <property type="entry name" value="60S_ribosomal_eL6"/>
</dbReference>
<dbReference type="GO" id="GO:0003735">
    <property type="term" value="F:structural constituent of ribosome"/>
    <property type="evidence" value="ECO:0007669"/>
    <property type="project" value="InterPro"/>
</dbReference>
<dbReference type="PANTHER" id="PTHR10715:SF0">
    <property type="entry name" value="LARGE RIBOSOMAL SUBUNIT PROTEIN EL6"/>
    <property type="match status" value="1"/>
</dbReference>
<organism evidence="1 2">
    <name type="scientific">Blastocystis sp. subtype 1 (strain ATCC 50177 / NandII)</name>
    <dbReference type="NCBI Taxonomy" id="478820"/>
    <lineage>
        <taxon>Eukaryota</taxon>
        <taxon>Sar</taxon>
        <taxon>Stramenopiles</taxon>
        <taxon>Bigyra</taxon>
        <taxon>Opalozoa</taxon>
        <taxon>Opalinata</taxon>
        <taxon>Blastocystidae</taxon>
        <taxon>Blastocystis</taxon>
    </lineage>
</organism>
<dbReference type="AlphaFoldDB" id="A0A196S3Q9"/>
<name>A0A196S3Q9_BLAHN</name>
<reference evidence="1 2" key="1">
    <citation type="submission" date="2016-05" db="EMBL/GenBank/DDBJ databases">
        <title>Nuclear genome of Blastocystis sp. subtype 1 NandII.</title>
        <authorList>
            <person name="Gentekaki E."/>
            <person name="Curtis B."/>
            <person name="Stairs C."/>
            <person name="Eme L."/>
            <person name="Herman E."/>
            <person name="Klimes V."/>
            <person name="Arias M.C."/>
            <person name="Elias M."/>
            <person name="Hilliou F."/>
            <person name="Klute M."/>
            <person name="Malik S.-B."/>
            <person name="Pightling A."/>
            <person name="Rachubinski R."/>
            <person name="Salas D."/>
            <person name="Schlacht A."/>
            <person name="Suga H."/>
            <person name="Archibald J."/>
            <person name="Ball S.G."/>
            <person name="Clark G."/>
            <person name="Dacks J."/>
            <person name="Van Der Giezen M."/>
            <person name="Tsaousis A."/>
            <person name="Roger A."/>
        </authorList>
    </citation>
    <scope>NUCLEOTIDE SEQUENCE [LARGE SCALE GENOMIC DNA]</scope>
    <source>
        <strain evidence="2">ATCC 50177 / NandII</strain>
    </source>
</reference>
<evidence type="ECO:0000313" key="2">
    <source>
        <dbReference type="Proteomes" id="UP000078348"/>
    </source>
</evidence>
<evidence type="ECO:0000313" key="1">
    <source>
        <dbReference type="EMBL" id="OAO11795.1"/>
    </source>
</evidence>
<dbReference type="GO" id="GO:0003723">
    <property type="term" value="F:RNA binding"/>
    <property type="evidence" value="ECO:0007669"/>
    <property type="project" value="TreeGrafter"/>
</dbReference>
<dbReference type="GO" id="GO:0002181">
    <property type="term" value="P:cytoplasmic translation"/>
    <property type="evidence" value="ECO:0007669"/>
    <property type="project" value="TreeGrafter"/>
</dbReference>